<accession>A0ABQ4E9Q5</accession>
<gene>
    <name evidence="2" type="ORF">Pen02_63590</name>
</gene>
<proteinExistence type="predicted"/>
<sequence length="194" mass="21470">MRHTAEVESFRCATCGNALSVPVRLVELPAGLHWSLLDCHQVNPPLLAPGSYAIDEAAYGRDQVVGTFVLSPGDVRGTRFVHDLVLTGCWSLVGWSPCVACERCGALVASRTDDCRVAQETRFYPSMVVRETCEVEADPATDPFPWFADWDSTPPDSRRHGWVPRPTRPRPELTATRWGGRGVKAHLYRDDPPA</sequence>
<organism evidence="2 3">
    <name type="scientific">Plantactinospora endophytica</name>
    <dbReference type="NCBI Taxonomy" id="673535"/>
    <lineage>
        <taxon>Bacteria</taxon>
        <taxon>Bacillati</taxon>
        <taxon>Actinomycetota</taxon>
        <taxon>Actinomycetes</taxon>
        <taxon>Micromonosporales</taxon>
        <taxon>Micromonosporaceae</taxon>
        <taxon>Plantactinospora</taxon>
    </lineage>
</organism>
<dbReference type="Proteomes" id="UP000646749">
    <property type="component" value="Unassembled WGS sequence"/>
</dbReference>
<name>A0ABQ4E9Q5_9ACTN</name>
<evidence type="ECO:0000313" key="2">
    <source>
        <dbReference type="EMBL" id="GIG91423.1"/>
    </source>
</evidence>
<keyword evidence="3" id="KW-1185">Reference proteome</keyword>
<evidence type="ECO:0008006" key="4">
    <source>
        <dbReference type="Google" id="ProtNLM"/>
    </source>
</evidence>
<reference evidence="2 3" key="1">
    <citation type="submission" date="2021-01" db="EMBL/GenBank/DDBJ databases">
        <title>Whole genome shotgun sequence of Plantactinospora endophytica NBRC 110450.</title>
        <authorList>
            <person name="Komaki H."/>
            <person name="Tamura T."/>
        </authorList>
    </citation>
    <scope>NUCLEOTIDE SEQUENCE [LARGE SCALE GENOMIC DNA]</scope>
    <source>
        <strain evidence="2 3">NBRC 110450</strain>
    </source>
</reference>
<evidence type="ECO:0000256" key="1">
    <source>
        <dbReference type="SAM" id="MobiDB-lite"/>
    </source>
</evidence>
<feature type="region of interest" description="Disordered" evidence="1">
    <location>
        <begin position="149"/>
        <end position="194"/>
    </location>
</feature>
<comment type="caution">
    <text evidence="2">The sequence shown here is derived from an EMBL/GenBank/DDBJ whole genome shotgun (WGS) entry which is preliminary data.</text>
</comment>
<evidence type="ECO:0000313" key="3">
    <source>
        <dbReference type="Proteomes" id="UP000646749"/>
    </source>
</evidence>
<protein>
    <recommendedName>
        <fullName evidence="4">CULT domain-containing protein</fullName>
    </recommendedName>
</protein>
<dbReference type="EMBL" id="BONW01000038">
    <property type="protein sequence ID" value="GIG91423.1"/>
    <property type="molecule type" value="Genomic_DNA"/>
</dbReference>